<dbReference type="InterPro" id="IPR036291">
    <property type="entry name" value="NAD(P)-bd_dom_sf"/>
</dbReference>
<dbReference type="InterPro" id="IPR003462">
    <property type="entry name" value="ODC_Mu_crystall"/>
</dbReference>
<name>A0A0E9MPN5_9SPHN</name>
<dbReference type="PANTHER" id="PTHR13812:SF19">
    <property type="entry name" value="KETIMINE REDUCTASE MU-CRYSTALLIN"/>
    <property type="match status" value="1"/>
</dbReference>
<dbReference type="Gene3D" id="3.30.1780.10">
    <property type="entry name" value="ornithine cyclodeaminase, domain 1"/>
    <property type="match status" value="1"/>
</dbReference>
<dbReference type="Gene3D" id="3.40.50.720">
    <property type="entry name" value="NAD(P)-binding Rossmann-like Domain"/>
    <property type="match status" value="1"/>
</dbReference>
<keyword evidence="2" id="KW-1185">Reference proteome</keyword>
<protein>
    <submittedName>
        <fullName evidence="1">Putative ornithine cyclodeaminase</fullName>
    </submittedName>
</protein>
<dbReference type="PIRSF" id="PIRSF001439">
    <property type="entry name" value="CryM"/>
    <property type="match status" value="1"/>
</dbReference>
<dbReference type="InterPro" id="IPR023401">
    <property type="entry name" value="ODC_N"/>
</dbReference>
<dbReference type="EMBL" id="BBWU01000025">
    <property type="protein sequence ID" value="GAO39090.1"/>
    <property type="molecule type" value="Genomic_DNA"/>
</dbReference>
<dbReference type="GO" id="GO:0005737">
    <property type="term" value="C:cytoplasm"/>
    <property type="evidence" value="ECO:0007669"/>
    <property type="project" value="TreeGrafter"/>
</dbReference>
<dbReference type="SUPFAM" id="SSF51735">
    <property type="entry name" value="NAD(P)-binding Rossmann-fold domains"/>
    <property type="match status" value="1"/>
</dbReference>
<dbReference type="AlphaFoldDB" id="A0A0E9MPN5"/>
<dbReference type="Pfam" id="PF02423">
    <property type="entry name" value="OCD_Mu_crystall"/>
    <property type="match status" value="1"/>
</dbReference>
<evidence type="ECO:0000313" key="2">
    <source>
        <dbReference type="Proteomes" id="UP000033202"/>
    </source>
</evidence>
<comment type="caution">
    <text evidence="1">The sequence shown here is derived from an EMBL/GenBank/DDBJ whole genome shotgun (WGS) entry which is preliminary data.</text>
</comment>
<accession>A0A0E9MPN5</accession>
<dbReference type="PANTHER" id="PTHR13812">
    <property type="entry name" value="KETIMINE REDUCTASE MU-CRYSTALLIN"/>
    <property type="match status" value="1"/>
</dbReference>
<dbReference type="Proteomes" id="UP000033202">
    <property type="component" value="Unassembled WGS sequence"/>
</dbReference>
<evidence type="ECO:0000313" key="1">
    <source>
        <dbReference type="EMBL" id="GAO39090.1"/>
    </source>
</evidence>
<organism evidence="1 2">
    <name type="scientific">Sphingomonas changbaiensis NBRC 104936</name>
    <dbReference type="NCBI Taxonomy" id="1219043"/>
    <lineage>
        <taxon>Bacteria</taxon>
        <taxon>Pseudomonadati</taxon>
        <taxon>Pseudomonadota</taxon>
        <taxon>Alphaproteobacteria</taxon>
        <taxon>Sphingomonadales</taxon>
        <taxon>Sphingomonadaceae</taxon>
        <taxon>Sphingomonas</taxon>
    </lineage>
</organism>
<reference evidence="1 2" key="1">
    <citation type="submission" date="2015-04" db="EMBL/GenBank/DDBJ databases">
        <title>Whole genome shotgun sequence of Sphingomonas changbaiensis NBRC 104936.</title>
        <authorList>
            <person name="Katano-Makiyama Y."/>
            <person name="Hosoyama A."/>
            <person name="Hashimoto M."/>
            <person name="Noguchi M."/>
            <person name="Tsuchikane K."/>
            <person name="Ohji S."/>
            <person name="Yamazoe A."/>
            <person name="Ichikawa N."/>
            <person name="Kimura A."/>
            <person name="Fujita N."/>
        </authorList>
    </citation>
    <scope>NUCLEOTIDE SEQUENCE [LARGE SCALE GENOMIC DNA]</scope>
    <source>
        <strain evidence="1 2">NBRC 104936</strain>
    </source>
</reference>
<sequence>MWLAHHHAFGQWVGSVVDTIARSFHHEEGVLLLGRRDIAGLIGPADWVAAVEAGFRAAAEGRAAAPLPMEIGGSGGAFHAKGAALQLDRHYVAPQALPFRRPGRAALQLDRHYVALKLNGNFPGNADRGLPTIQGAILLCDGETGALLAIMDSIEVTLRRTAAATALAARHLARPDSRTLLVCGCGAQGRAQLRALREVLPLAQCLAWDRDFGRAQQYGREEGAEAVADLPKGDAADVVVTCTTATEPFLGPDQVGPGTFVAAVGADSSAKNEVKPALFEAALVVADVRAQCAVMGDLRHALAAGVDPGCVHAELAELVSGAKPGRTSPEQITLFDSTGTALQDVASAAVIYERALARGGMRCIALAA</sequence>
<gene>
    <name evidence="1" type="ORF">SCH01S_25_00700</name>
</gene>
<dbReference type="STRING" id="1219043.SCH01S_25_00700"/>
<proteinExistence type="predicted"/>